<accession>A0AAV7QII4</accession>
<proteinExistence type="predicted"/>
<sequence>MSPAARAQADSSTVTFHSGRSRVALAHALSTSVRPGNRTGPLWRHSTVSIFPPVAYVVIATLGNPRHLVWPAGFCPDRWVAGRAQLQCGHLAVRQAPPRFPFSIFHFTAFGYRLRDTRCPSTSSEPGLIVSGSHGEQFQWQCVKNESAFSWKSKTRKGDPP</sequence>
<gene>
    <name evidence="1" type="ORF">NDU88_006653</name>
</gene>
<organism evidence="1 2">
    <name type="scientific">Pleurodeles waltl</name>
    <name type="common">Iberian ribbed newt</name>
    <dbReference type="NCBI Taxonomy" id="8319"/>
    <lineage>
        <taxon>Eukaryota</taxon>
        <taxon>Metazoa</taxon>
        <taxon>Chordata</taxon>
        <taxon>Craniata</taxon>
        <taxon>Vertebrata</taxon>
        <taxon>Euteleostomi</taxon>
        <taxon>Amphibia</taxon>
        <taxon>Batrachia</taxon>
        <taxon>Caudata</taxon>
        <taxon>Salamandroidea</taxon>
        <taxon>Salamandridae</taxon>
        <taxon>Pleurodelinae</taxon>
        <taxon>Pleurodeles</taxon>
    </lineage>
</organism>
<dbReference type="AlphaFoldDB" id="A0AAV7QII4"/>
<dbReference type="EMBL" id="JANPWB010000010">
    <property type="protein sequence ID" value="KAJ1140296.1"/>
    <property type="molecule type" value="Genomic_DNA"/>
</dbReference>
<protein>
    <submittedName>
        <fullName evidence="1">Uncharacterized protein</fullName>
    </submittedName>
</protein>
<evidence type="ECO:0000313" key="1">
    <source>
        <dbReference type="EMBL" id="KAJ1140296.1"/>
    </source>
</evidence>
<comment type="caution">
    <text evidence="1">The sequence shown here is derived from an EMBL/GenBank/DDBJ whole genome shotgun (WGS) entry which is preliminary data.</text>
</comment>
<keyword evidence="2" id="KW-1185">Reference proteome</keyword>
<name>A0AAV7QII4_PLEWA</name>
<reference evidence="1" key="1">
    <citation type="journal article" date="2022" name="bioRxiv">
        <title>Sequencing and chromosome-scale assembly of the giantPleurodeles waltlgenome.</title>
        <authorList>
            <person name="Brown T."/>
            <person name="Elewa A."/>
            <person name="Iarovenko S."/>
            <person name="Subramanian E."/>
            <person name="Araus A.J."/>
            <person name="Petzold A."/>
            <person name="Susuki M."/>
            <person name="Suzuki K.-i.T."/>
            <person name="Hayashi T."/>
            <person name="Toyoda A."/>
            <person name="Oliveira C."/>
            <person name="Osipova E."/>
            <person name="Leigh N.D."/>
            <person name="Simon A."/>
            <person name="Yun M.H."/>
        </authorList>
    </citation>
    <scope>NUCLEOTIDE SEQUENCE</scope>
    <source>
        <strain evidence="1">20211129_DDA</strain>
        <tissue evidence="1">Liver</tissue>
    </source>
</reference>
<evidence type="ECO:0000313" key="2">
    <source>
        <dbReference type="Proteomes" id="UP001066276"/>
    </source>
</evidence>
<dbReference type="Proteomes" id="UP001066276">
    <property type="component" value="Chromosome 6"/>
</dbReference>